<evidence type="ECO:0000256" key="1">
    <source>
        <dbReference type="ARBA" id="ARBA00005417"/>
    </source>
</evidence>
<protein>
    <submittedName>
        <fullName evidence="6">ABC transporter related protein</fullName>
    </submittedName>
</protein>
<organism evidence="6 7">
    <name type="scientific">Alkalidesulfovibrio alkalitolerans DSM 16529</name>
    <dbReference type="NCBI Taxonomy" id="1121439"/>
    <lineage>
        <taxon>Bacteria</taxon>
        <taxon>Pseudomonadati</taxon>
        <taxon>Thermodesulfobacteriota</taxon>
        <taxon>Desulfovibrionia</taxon>
        <taxon>Desulfovibrionales</taxon>
        <taxon>Desulfovibrionaceae</taxon>
        <taxon>Alkalidesulfovibrio</taxon>
    </lineage>
</organism>
<dbReference type="SUPFAM" id="SSF52540">
    <property type="entry name" value="P-loop containing nucleoside triphosphate hydrolases"/>
    <property type="match status" value="1"/>
</dbReference>
<dbReference type="InterPro" id="IPR003439">
    <property type="entry name" value="ABC_transporter-like_ATP-bd"/>
</dbReference>
<name>S7TB56_9BACT</name>
<proteinExistence type="inferred from homology"/>
<dbReference type="InterPro" id="IPR017871">
    <property type="entry name" value="ABC_transporter-like_CS"/>
</dbReference>
<dbReference type="EMBL" id="ATHI01000011">
    <property type="protein sequence ID" value="EPR34377.1"/>
    <property type="molecule type" value="Genomic_DNA"/>
</dbReference>
<dbReference type="STRING" id="1121439.dsat_0025"/>
<dbReference type="PATRIC" id="fig|1121439.3.peg.1238"/>
<keyword evidence="3" id="KW-0547">Nucleotide-binding</keyword>
<evidence type="ECO:0000256" key="4">
    <source>
        <dbReference type="ARBA" id="ARBA00022840"/>
    </source>
</evidence>
<comment type="similarity">
    <text evidence="1">Belongs to the ABC transporter superfamily.</text>
</comment>
<dbReference type="Pfam" id="PF00005">
    <property type="entry name" value="ABC_tran"/>
    <property type="match status" value="1"/>
</dbReference>
<dbReference type="AlphaFoldDB" id="S7TB56"/>
<dbReference type="GO" id="GO:0016887">
    <property type="term" value="F:ATP hydrolysis activity"/>
    <property type="evidence" value="ECO:0007669"/>
    <property type="project" value="InterPro"/>
</dbReference>
<dbReference type="eggNOG" id="COG4608">
    <property type="taxonomic scope" value="Bacteria"/>
</dbReference>
<evidence type="ECO:0000313" key="6">
    <source>
        <dbReference type="EMBL" id="EPR34377.1"/>
    </source>
</evidence>
<accession>S7TB56</accession>
<evidence type="ECO:0000259" key="5">
    <source>
        <dbReference type="PROSITE" id="PS50893"/>
    </source>
</evidence>
<evidence type="ECO:0000256" key="2">
    <source>
        <dbReference type="ARBA" id="ARBA00022448"/>
    </source>
</evidence>
<keyword evidence="4" id="KW-0067">ATP-binding</keyword>
<comment type="caution">
    <text evidence="6">The sequence shown here is derived from an EMBL/GenBank/DDBJ whole genome shotgun (WGS) entry which is preliminary data.</text>
</comment>
<keyword evidence="7" id="KW-1185">Reference proteome</keyword>
<dbReference type="InterPro" id="IPR003593">
    <property type="entry name" value="AAA+_ATPase"/>
</dbReference>
<dbReference type="PROSITE" id="PS00211">
    <property type="entry name" value="ABC_TRANSPORTER_1"/>
    <property type="match status" value="1"/>
</dbReference>
<dbReference type="PROSITE" id="PS50893">
    <property type="entry name" value="ABC_TRANSPORTER_2"/>
    <property type="match status" value="1"/>
</dbReference>
<sequence>MAILELSGVSRRYRQGGWFRKGRDLMAVRGVSLSLTPGCCLGLIGRSGSGKSTLGRLALGLEAPDEGAVLWRGRDVRGLRGADFTDFRRNVQVVFQNVQAAVNPRLPIWKIVAEPLENFDGLTGSAARDAAVSLLSRVGLGEADADRLPHQFSGGMLQRVCIARALAPRPACLVLDEAVSSLDMAVQAQIIDLLDEIRRETNAACLFISHDIRVIRRTCDELLVMEQGRLADRLAKPFEPGPGAHPALAELIAAILPARPNLPARSKVA</sequence>
<dbReference type="CDD" id="cd03257">
    <property type="entry name" value="ABC_NikE_OppD_transporters"/>
    <property type="match status" value="1"/>
</dbReference>
<dbReference type="RefSeq" id="WP_020885431.1">
    <property type="nucleotide sequence ID" value="NZ_ATHI01000011.1"/>
</dbReference>
<dbReference type="PANTHER" id="PTHR43776">
    <property type="entry name" value="TRANSPORT ATP-BINDING PROTEIN"/>
    <property type="match status" value="1"/>
</dbReference>
<dbReference type="InterPro" id="IPR027417">
    <property type="entry name" value="P-loop_NTPase"/>
</dbReference>
<dbReference type="InterPro" id="IPR050319">
    <property type="entry name" value="ABC_transp_ATP-bind"/>
</dbReference>
<gene>
    <name evidence="6" type="ORF">dsat_0025</name>
</gene>
<dbReference type="GO" id="GO:0005524">
    <property type="term" value="F:ATP binding"/>
    <property type="evidence" value="ECO:0007669"/>
    <property type="project" value="UniProtKB-KW"/>
</dbReference>
<dbReference type="PANTHER" id="PTHR43776:SF7">
    <property type="entry name" value="D,D-DIPEPTIDE TRANSPORT ATP-BINDING PROTEIN DDPF-RELATED"/>
    <property type="match status" value="1"/>
</dbReference>
<feature type="domain" description="ABC transporter" evidence="5">
    <location>
        <begin position="4"/>
        <end position="252"/>
    </location>
</feature>
<evidence type="ECO:0000313" key="7">
    <source>
        <dbReference type="Proteomes" id="UP000014975"/>
    </source>
</evidence>
<dbReference type="Gene3D" id="3.40.50.300">
    <property type="entry name" value="P-loop containing nucleotide triphosphate hydrolases"/>
    <property type="match status" value="1"/>
</dbReference>
<dbReference type="SMART" id="SM00382">
    <property type="entry name" value="AAA"/>
    <property type="match status" value="1"/>
</dbReference>
<evidence type="ECO:0000256" key="3">
    <source>
        <dbReference type="ARBA" id="ARBA00022741"/>
    </source>
</evidence>
<dbReference type="Proteomes" id="UP000014975">
    <property type="component" value="Unassembled WGS sequence"/>
</dbReference>
<dbReference type="GO" id="GO:0055085">
    <property type="term" value="P:transmembrane transport"/>
    <property type="evidence" value="ECO:0007669"/>
    <property type="project" value="UniProtKB-ARBA"/>
</dbReference>
<keyword evidence="2" id="KW-0813">Transport</keyword>
<dbReference type="OrthoDB" id="9809450at2"/>
<reference evidence="6 7" key="1">
    <citation type="journal article" date="2013" name="Genome Announc.">
        <title>Draft genome sequences for three mercury-methylating, sulfate-reducing bacteria.</title>
        <authorList>
            <person name="Brown S.D."/>
            <person name="Hurt R.A.Jr."/>
            <person name="Gilmour C.C."/>
            <person name="Elias D.A."/>
        </authorList>
    </citation>
    <scope>NUCLEOTIDE SEQUENCE [LARGE SCALE GENOMIC DNA]</scope>
    <source>
        <strain evidence="6 7">DSM 16529</strain>
    </source>
</reference>